<dbReference type="AlphaFoldDB" id="X1KM81"/>
<protein>
    <recommendedName>
        <fullName evidence="1">eRF1 domain-containing protein</fullName>
    </recommendedName>
</protein>
<dbReference type="InterPro" id="IPR029064">
    <property type="entry name" value="Ribosomal_eL30-like_sf"/>
</dbReference>
<dbReference type="Pfam" id="PF03465">
    <property type="entry name" value="eRF1_3"/>
    <property type="match status" value="1"/>
</dbReference>
<feature type="domain" description="eRF1" evidence="1">
    <location>
        <begin position="8"/>
        <end position="77"/>
    </location>
</feature>
<comment type="caution">
    <text evidence="2">The sequence shown here is derived from an EMBL/GenBank/DDBJ whole genome shotgun (WGS) entry which is preliminary data.</text>
</comment>
<dbReference type="SUPFAM" id="SSF55315">
    <property type="entry name" value="L30e-like"/>
    <property type="match status" value="1"/>
</dbReference>
<dbReference type="Gene3D" id="3.30.1330.30">
    <property type="match status" value="1"/>
</dbReference>
<proteinExistence type="predicted"/>
<accession>X1KM81</accession>
<reference evidence="2" key="1">
    <citation type="journal article" date="2014" name="Front. Microbiol.">
        <title>High frequency of phylogenetically diverse reductive dehalogenase-homologous genes in deep subseafloor sedimentary metagenomes.</title>
        <authorList>
            <person name="Kawai M."/>
            <person name="Futagami T."/>
            <person name="Toyoda A."/>
            <person name="Takaki Y."/>
            <person name="Nishi S."/>
            <person name="Hori S."/>
            <person name="Arai W."/>
            <person name="Tsubouchi T."/>
            <person name="Morono Y."/>
            <person name="Uchiyama I."/>
            <person name="Ito T."/>
            <person name="Fujiyama A."/>
            <person name="Inagaki F."/>
            <person name="Takami H."/>
        </authorList>
    </citation>
    <scope>NUCLEOTIDE SEQUENCE</scope>
    <source>
        <strain evidence="2">Expedition CK06-06</strain>
    </source>
</reference>
<sequence>NGLLLSTNIIEKGAVKELFCADILIRGASKEKKLQIERILNGVEKGGGIIHILSSEHPTGQQIIDLGSLVAILRYKI</sequence>
<name>X1KM81_9ZZZZ</name>
<feature type="non-terminal residue" evidence="2">
    <location>
        <position position="1"/>
    </location>
</feature>
<evidence type="ECO:0000313" key="2">
    <source>
        <dbReference type="EMBL" id="GAH94715.1"/>
    </source>
</evidence>
<gene>
    <name evidence="2" type="ORF">S03H2_69112</name>
</gene>
<dbReference type="EMBL" id="BARU01045585">
    <property type="protein sequence ID" value="GAH94715.1"/>
    <property type="molecule type" value="Genomic_DNA"/>
</dbReference>
<organism evidence="2">
    <name type="scientific">marine sediment metagenome</name>
    <dbReference type="NCBI Taxonomy" id="412755"/>
    <lineage>
        <taxon>unclassified sequences</taxon>
        <taxon>metagenomes</taxon>
        <taxon>ecological metagenomes</taxon>
    </lineage>
</organism>
<evidence type="ECO:0000259" key="1">
    <source>
        <dbReference type="Pfam" id="PF03465"/>
    </source>
</evidence>
<dbReference type="InterPro" id="IPR005142">
    <property type="entry name" value="eRF1_3"/>
</dbReference>